<dbReference type="Proteomes" id="UP000183567">
    <property type="component" value="Unassembled WGS sequence"/>
</dbReference>
<evidence type="ECO:0000256" key="1">
    <source>
        <dbReference type="ARBA" id="ARBA00022737"/>
    </source>
</evidence>
<dbReference type="GO" id="GO:0072546">
    <property type="term" value="C:EMC complex"/>
    <property type="evidence" value="ECO:0007669"/>
    <property type="project" value="UniProtKB-UniRule"/>
</dbReference>
<gene>
    <name evidence="6" type="ORF">AZE42_07137</name>
</gene>
<dbReference type="InterPro" id="IPR011990">
    <property type="entry name" value="TPR-like_helical_dom_sf"/>
</dbReference>
<evidence type="ECO:0000256" key="2">
    <source>
        <dbReference type="ARBA" id="ARBA00022803"/>
    </source>
</evidence>
<dbReference type="OrthoDB" id="124397at2759"/>
<proteinExistence type="inferred from homology"/>
<dbReference type="Pfam" id="PF22890">
    <property type="entry name" value="TPR_EMC2"/>
    <property type="match status" value="1"/>
</dbReference>
<keyword evidence="7" id="KW-1185">Reference proteome</keyword>
<comment type="caution">
    <text evidence="6">The sequence shown here is derived from an EMBL/GenBank/DDBJ whole genome shotgun (WGS) entry which is preliminary data.</text>
</comment>
<comment type="subunit">
    <text evidence="4">Component of the ER membrane protein complex (EMC).</text>
</comment>
<dbReference type="InterPro" id="IPR055217">
    <property type="entry name" value="TPR_EMC2"/>
</dbReference>
<dbReference type="STRING" id="180088.A0A1J8QGR9"/>
<comment type="similarity">
    <text evidence="4">Belongs to the EMC2 family.</text>
</comment>
<keyword evidence="4" id="KW-0256">Endoplasmic reticulum</keyword>
<name>A0A1J8QGR9_9AGAM</name>
<evidence type="ECO:0000313" key="7">
    <source>
        <dbReference type="Proteomes" id="UP000183567"/>
    </source>
</evidence>
<accession>A0A1J8QGR9</accession>
<dbReference type="InterPro" id="IPR019734">
    <property type="entry name" value="TPR_rpt"/>
</dbReference>
<keyword evidence="2 3" id="KW-0802">TPR repeat</keyword>
<dbReference type="Gene3D" id="1.25.40.10">
    <property type="entry name" value="Tetratricopeptide repeat domain"/>
    <property type="match status" value="1"/>
</dbReference>
<organism evidence="6 7">
    <name type="scientific">Rhizopogon vesiculosus</name>
    <dbReference type="NCBI Taxonomy" id="180088"/>
    <lineage>
        <taxon>Eukaryota</taxon>
        <taxon>Fungi</taxon>
        <taxon>Dikarya</taxon>
        <taxon>Basidiomycota</taxon>
        <taxon>Agaricomycotina</taxon>
        <taxon>Agaricomycetes</taxon>
        <taxon>Agaricomycetidae</taxon>
        <taxon>Boletales</taxon>
        <taxon>Suillineae</taxon>
        <taxon>Rhizopogonaceae</taxon>
        <taxon>Rhizopogon</taxon>
    </lineage>
</organism>
<keyword evidence="1" id="KW-0677">Repeat</keyword>
<evidence type="ECO:0000256" key="4">
    <source>
        <dbReference type="RuleBase" id="RU367091"/>
    </source>
</evidence>
<protein>
    <recommendedName>
        <fullName evidence="4">ER membrane protein complex subunit 2</fullName>
    </recommendedName>
</protein>
<dbReference type="InterPro" id="IPR039856">
    <property type="entry name" value="EMC2-like"/>
</dbReference>
<dbReference type="PROSITE" id="PS50005">
    <property type="entry name" value="TPR"/>
    <property type="match status" value="1"/>
</dbReference>
<keyword evidence="4" id="KW-0472">Membrane</keyword>
<evidence type="ECO:0000256" key="3">
    <source>
        <dbReference type="PROSITE-ProRule" id="PRU00339"/>
    </source>
</evidence>
<dbReference type="EMBL" id="LVVM01006248">
    <property type="protein sequence ID" value="OJA08602.1"/>
    <property type="molecule type" value="Genomic_DNA"/>
</dbReference>
<dbReference type="SUPFAM" id="SSF48452">
    <property type="entry name" value="TPR-like"/>
    <property type="match status" value="1"/>
</dbReference>
<evidence type="ECO:0000259" key="5">
    <source>
        <dbReference type="Pfam" id="PF22890"/>
    </source>
</evidence>
<feature type="domain" description="EMC2 TPR-like" evidence="5">
    <location>
        <begin position="104"/>
        <end position="213"/>
    </location>
</feature>
<comment type="subcellular location">
    <subcellularLocation>
        <location evidence="4">Endoplasmic reticulum membrane</location>
        <topology evidence="4">Peripheral membrane protein</topology>
        <orientation evidence="4">Cytoplasmic side</orientation>
    </subcellularLocation>
</comment>
<dbReference type="AlphaFoldDB" id="A0A1J8QGR9"/>
<feature type="repeat" description="TPR" evidence="3">
    <location>
        <begin position="167"/>
        <end position="200"/>
    </location>
</feature>
<reference evidence="6 7" key="1">
    <citation type="submission" date="2016-03" db="EMBL/GenBank/DDBJ databases">
        <title>Comparative genomics of the ectomycorrhizal sister species Rhizopogon vinicolor and Rhizopogon vesiculosus (Basidiomycota: Boletales) reveals a divergence of the mating type B locus.</title>
        <authorList>
            <person name="Mujic A.B."/>
            <person name="Kuo A."/>
            <person name="Tritt A."/>
            <person name="Lipzen A."/>
            <person name="Chen C."/>
            <person name="Johnson J."/>
            <person name="Sharma A."/>
            <person name="Barry K."/>
            <person name="Grigoriev I.V."/>
            <person name="Spatafora J.W."/>
        </authorList>
    </citation>
    <scope>NUCLEOTIDE SEQUENCE [LARGE SCALE GENOMIC DNA]</scope>
    <source>
        <strain evidence="6 7">AM-OR11-056</strain>
    </source>
</reference>
<dbReference type="PANTHER" id="PTHR12760">
    <property type="entry name" value="TETRATRICOPEPTIDE REPEAT PROTEIN"/>
    <property type="match status" value="1"/>
</dbReference>
<sequence length="321" mass="35868">MSLQSALEQLAAHRIKNTRASQDVFRNGLLVLQKKGLKKLGDDGKSFHYTCQNVTHKLLRLPAGWTFLEQLTLASIDVGRLDIADQCLQLIADKFPNSPRVDCLTGIRIEATESPETALKYYAEILEADSANAGIWKRRISVLRRTGKVEKAVNELVQFLDTFYTDVEGWLELADIYASCNQYEHSLQALTHVLLLTPQNPFYMLQAAETAYTAEDFPLAIKMFLTVVDMTDGDDSEQLLQESTPLGITVRAWFGVKLCARRIAQNTNMKSPSNTSLPKKVELLDELATERLRVAYSSSGQKGEIAKGRQEVFAWVAAPLA</sequence>
<comment type="function">
    <text evidence="4">Part of the endoplasmic reticulum membrane protein complex (EMC) that enables the energy-independent insertion into endoplasmic reticulum membranes of newly synthesized membrane proteins.</text>
</comment>
<evidence type="ECO:0000313" key="6">
    <source>
        <dbReference type="EMBL" id="OJA08602.1"/>
    </source>
</evidence>